<evidence type="ECO:0000256" key="1">
    <source>
        <dbReference type="SAM" id="Coils"/>
    </source>
</evidence>
<proteinExistence type="predicted"/>
<dbReference type="SMART" id="SM00721">
    <property type="entry name" value="BAR"/>
    <property type="match status" value="1"/>
</dbReference>
<dbReference type="AlphaFoldDB" id="V5FZ37"/>
<feature type="compositionally biased region" description="Basic and acidic residues" evidence="2">
    <location>
        <begin position="45"/>
        <end position="56"/>
    </location>
</feature>
<evidence type="ECO:0000313" key="5">
    <source>
        <dbReference type="Proteomes" id="UP000018001"/>
    </source>
</evidence>
<dbReference type="HOGENOM" id="CLU_402254_0_0_1"/>
<dbReference type="InterPro" id="IPR058348">
    <property type="entry name" value="DUF8035"/>
</dbReference>
<name>V5FZ37_BYSSN</name>
<keyword evidence="5" id="KW-1185">Reference proteome</keyword>
<dbReference type="InterPro" id="IPR018859">
    <property type="entry name" value="BAR_dom-cont"/>
</dbReference>
<dbReference type="EMBL" id="BAUL01000068">
    <property type="protein sequence ID" value="GAD93887.1"/>
    <property type="molecule type" value="Genomic_DNA"/>
</dbReference>
<dbReference type="Pfam" id="PF26118">
    <property type="entry name" value="DUF8035"/>
    <property type="match status" value="1"/>
</dbReference>
<feature type="domain" description="BAR" evidence="3">
    <location>
        <begin position="442"/>
        <end position="721"/>
    </location>
</feature>
<evidence type="ECO:0000259" key="3">
    <source>
        <dbReference type="SMART" id="SM00721"/>
    </source>
</evidence>
<protein>
    <recommendedName>
        <fullName evidence="3">BAR domain-containing protein</fullName>
    </recommendedName>
</protein>
<gene>
    <name evidence="4" type="ORF">PVAR5_2505</name>
</gene>
<keyword evidence="1" id="KW-0175">Coiled coil</keyword>
<dbReference type="SUPFAM" id="SSF103657">
    <property type="entry name" value="BAR/IMD domain-like"/>
    <property type="match status" value="1"/>
</dbReference>
<dbReference type="InParanoid" id="V5FZ37"/>
<reference evidence="5" key="1">
    <citation type="journal article" date="2014" name="Genome Announc.">
        <title>Draft genome sequence of the formaldehyde-resistant fungus Byssochlamys spectabilis No. 5 (anamorph Paecilomyces variotii No. 5) (NBRC109023).</title>
        <authorList>
            <person name="Oka T."/>
            <person name="Ekino K."/>
            <person name="Fukuda K."/>
            <person name="Nomura Y."/>
        </authorList>
    </citation>
    <scope>NUCLEOTIDE SEQUENCE [LARGE SCALE GENOMIC DNA]</scope>
    <source>
        <strain evidence="5">No. 5 / NBRC 109023</strain>
    </source>
</reference>
<feature type="compositionally biased region" description="Basic and acidic residues" evidence="2">
    <location>
        <begin position="21"/>
        <end position="35"/>
    </location>
</feature>
<dbReference type="CDD" id="cd07600">
    <property type="entry name" value="BAR_Gvp36"/>
    <property type="match status" value="1"/>
</dbReference>
<evidence type="ECO:0000313" key="4">
    <source>
        <dbReference type="EMBL" id="GAD93887.1"/>
    </source>
</evidence>
<dbReference type="InterPro" id="IPR004148">
    <property type="entry name" value="BAR_dom"/>
</dbReference>
<dbReference type="OrthoDB" id="5549748at2759"/>
<evidence type="ECO:0000256" key="2">
    <source>
        <dbReference type="SAM" id="MobiDB-lite"/>
    </source>
</evidence>
<organism evidence="4 5">
    <name type="scientific">Byssochlamys spectabilis (strain No. 5 / NBRC 109023)</name>
    <name type="common">Paecilomyces variotii</name>
    <dbReference type="NCBI Taxonomy" id="1356009"/>
    <lineage>
        <taxon>Eukaryota</taxon>
        <taxon>Fungi</taxon>
        <taxon>Dikarya</taxon>
        <taxon>Ascomycota</taxon>
        <taxon>Pezizomycotina</taxon>
        <taxon>Eurotiomycetes</taxon>
        <taxon>Eurotiomycetidae</taxon>
        <taxon>Eurotiales</taxon>
        <taxon>Thermoascaceae</taxon>
        <taxon>Paecilomyces</taxon>
    </lineage>
</organism>
<dbReference type="eggNOG" id="ENOG502QQ2V">
    <property type="taxonomic scope" value="Eukaryota"/>
</dbReference>
<dbReference type="GO" id="GO:0005737">
    <property type="term" value="C:cytoplasm"/>
    <property type="evidence" value="ECO:0007669"/>
    <property type="project" value="InterPro"/>
</dbReference>
<accession>V5FZ37</accession>
<comment type="caution">
    <text evidence="4">The sequence shown here is derived from an EMBL/GenBank/DDBJ whole genome shotgun (WGS) entry which is preliminary data.</text>
</comment>
<dbReference type="Proteomes" id="UP000018001">
    <property type="component" value="Unassembled WGS sequence"/>
</dbReference>
<feature type="coiled-coil region" evidence="1">
    <location>
        <begin position="623"/>
        <end position="676"/>
    </location>
</feature>
<feature type="region of interest" description="Disordered" evidence="2">
    <location>
        <begin position="96"/>
        <end position="126"/>
    </location>
</feature>
<dbReference type="Gene3D" id="1.20.1270.60">
    <property type="entry name" value="Arfaptin homology (AH) domain/BAR domain"/>
    <property type="match status" value="1"/>
</dbReference>
<dbReference type="Pfam" id="PF10455">
    <property type="entry name" value="BAR_2"/>
    <property type="match status" value="1"/>
</dbReference>
<feature type="region of interest" description="Disordered" evidence="2">
    <location>
        <begin position="1"/>
        <end position="56"/>
    </location>
</feature>
<dbReference type="InterPro" id="IPR027267">
    <property type="entry name" value="AH/BAR_dom_sf"/>
</dbReference>
<sequence length="737" mass="85565">MPRYDDFRSSTGSLESGGGRWDAERFSRERQERAYNARAPPVVDRPYDPPRRRMEDDFFESRFVEEDRYGPPARRLDRHYDDDHLIRPAGPLVAYDRRHADGPLPRPGLLRRQSSLDSFDRPPRRFDEHYRDSYRVPVTPVSRPPRHASPPRFAERDYYEDVRIADPDHYGDEEYRGIRERERTVERRRPRSDETLRERMVREVEIEKPYPRKGKTRMPKRLVHTRAIMELGYPFIEEGDMVIIEKALAKEQIDEVVTLSREIKRRTEIRTIRTSPSPVRSRHKEKVVEKVLMESDSPRSSHETLIIERSPSRHRHRSHSRVRSELIEKREVRDISRPRSVSVHRRRRSSPMRVIEKDDIIIDDNRHLQVIIPERHRRSDRDIRAEIEALEAEQKALQLERRTRDVALIRDTEISDREEDEEILEVKRDRRVMDKVQAFGKNFSASFQPFAQRTQQYVKEQLGQVDEKTQLPDEYIELEKRVDALKQVHQKLLSVTSQYSNEAYDYPPNIRESFNDLGRTISEKVQLLSHATSPAEAQAALTAPPSAKPQPKTFNHAIARSALAGSQLIAQNSQGEDPLATALEKYALASEQVGEARLAQDVQIQSRFLAGWNTTLNTNLMFATKARKNVENARLTLDSIKAAKKAQAKGDLDNLSEDARAEIEQAEDEFVGQTEEAVSVMKNVLDTPEPLRNLADLIAAQLEYHKRAYEILSELAPVVDGLQVEQEASYRKSREGA</sequence>